<dbReference type="NCBIfam" id="NF002458">
    <property type="entry name" value="PRK01641.1"/>
    <property type="match status" value="1"/>
</dbReference>
<evidence type="ECO:0000313" key="13">
    <source>
        <dbReference type="Proteomes" id="UP000176863"/>
    </source>
</evidence>
<comment type="caution">
    <text evidence="12">The sequence shown here is derived from an EMBL/GenBank/DDBJ whole genome shotgun (WGS) entry which is preliminary data.</text>
</comment>
<gene>
    <name evidence="10" type="primary">leuD</name>
    <name evidence="12" type="ORF">A2851_03015</name>
</gene>
<evidence type="ECO:0000256" key="10">
    <source>
        <dbReference type="HAMAP-Rule" id="MF_01031"/>
    </source>
</evidence>
<comment type="function">
    <text evidence="2 10">Catalyzes the isomerization between 2-isopropylmalate and 3-isopropylmalate, via the formation of 2-isopropylmaleate.</text>
</comment>
<dbReference type="Proteomes" id="UP000176863">
    <property type="component" value="Unassembled WGS sequence"/>
</dbReference>
<dbReference type="AlphaFoldDB" id="A0A1F6CV66"/>
<dbReference type="InterPro" id="IPR004431">
    <property type="entry name" value="3-IsopropMal_deHydase_ssu"/>
</dbReference>
<dbReference type="HAMAP" id="MF_01031">
    <property type="entry name" value="LeuD_type1"/>
    <property type="match status" value="1"/>
</dbReference>
<dbReference type="EMBL" id="MFKT01000020">
    <property type="protein sequence ID" value="OGG53007.1"/>
    <property type="molecule type" value="Genomic_DNA"/>
</dbReference>
<keyword evidence="6 10" id="KW-0432">Leucine biosynthesis</keyword>
<evidence type="ECO:0000256" key="6">
    <source>
        <dbReference type="ARBA" id="ARBA00022430"/>
    </source>
</evidence>
<dbReference type="STRING" id="1798480.A2851_03015"/>
<evidence type="ECO:0000256" key="2">
    <source>
        <dbReference type="ARBA" id="ARBA00002695"/>
    </source>
</evidence>
<proteinExistence type="inferred from homology"/>
<dbReference type="NCBIfam" id="TIGR00171">
    <property type="entry name" value="leuD"/>
    <property type="match status" value="1"/>
</dbReference>
<keyword evidence="9 10" id="KW-0100">Branched-chain amino acid biosynthesis</keyword>
<evidence type="ECO:0000256" key="8">
    <source>
        <dbReference type="ARBA" id="ARBA00023239"/>
    </source>
</evidence>
<dbReference type="InterPro" id="IPR050075">
    <property type="entry name" value="LeuD"/>
</dbReference>
<comment type="pathway">
    <text evidence="3 10">Amino-acid biosynthesis; L-leucine biosynthesis; L-leucine from 3-methyl-2-oxobutanoate: step 2/4.</text>
</comment>
<keyword evidence="8 10" id="KW-0456">Lyase</keyword>
<comment type="similarity">
    <text evidence="4 10">Belongs to the LeuD family. LeuD type 1 subfamily.</text>
</comment>
<evidence type="ECO:0000256" key="9">
    <source>
        <dbReference type="ARBA" id="ARBA00023304"/>
    </source>
</evidence>
<reference evidence="12 13" key="1">
    <citation type="journal article" date="2016" name="Nat. Commun.">
        <title>Thousands of microbial genomes shed light on interconnected biogeochemical processes in an aquifer system.</title>
        <authorList>
            <person name="Anantharaman K."/>
            <person name="Brown C.T."/>
            <person name="Hug L.A."/>
            <person name="Sharon I."/>
            <person name="Castelle C.J."/>
            <person name="Probst A.J."/>
            <person name="Thomas B.C."/>
            <person name="Singh A."/>
            <person name="Wilkins M.J."/>
            <person name="Karaoz U."/>
            <person name="Brodie E.L."/>
            <person name="Williams K.H."/>
            <person name="Hubbard S.S."/>
            <person name="Banfield J.F."/>
        </authorList>
    </citation>
    <scope>NUCLEOTIDE SEQUENCE [LARGE SCALE GENOMIC DNA]</scope>
</reference>
<comment type="catalytic activity">
    <reaction evidence="1 10">
        <text>(2R,3S)-3-isopropylmalate = (2S)-2-isopropylmalate</text>
        <dbReference type="Rhea" id="RHEA:32287"/>
        <dbReference type="ChEBI" id="CHEBI:1178"/>
        <dbReference type="ChEBI" id="CHEBI:35121"/>
        <dbReference type="EC" id="4.2.1.33"/>
    </reaction>
</comment>
<dbReference type="GO" id="GO:0003861">
    <property type="term" value="F:3-isopropylmalate dehydratase activity"/>
    <property type="evidence" value="ECO:0007669"/>
    <property type="project" value="UniProtKB-UniRule"/>
</dbReference>
<keyword evidence="7 10" id="KW-0028">Amino-acid biosynthesis</keyword>
<dbReference type="GO" id="GO:0009316">
    <property type="term" value="C:3-isopropylmalate dehydratase complex"/>
    <property type="evidence" value="ECO:0007669"/>
    <property type="project" value="InterPro"/>
</dbReference>
<dbReference type="UniPathway" id="UPA00048">
    <property type="reaction ID" value="UER00071"/>
</dbReference>
<dbReference type="InterPro" id="IPR015928">
    <property type="entry name" value="Aconitase/3IPM_dehydase_swvl"/>
</dbReference>
<evidence type="ECO:0000256" key="4">
    <source>
        <dbReference type="ARBA" id="ARBA00009845"/>
    </source>
</evidence>
<dbReference type="PANTHER" id="PTHR43345">
    <property type="entry name" value="3-ISOPROPYLMALATE DEHYDRATASE SMALL SUBUNIT 2-RELATED-RELATED"/>
    <property type="match status" value="1"/>
</dbReference>
<dbReference type="InterPro" id="IPR033940">
    <property type="entry name" value="IPMI_Swivel"/>
</dbReference>
<evidence type="ECO:0000256" key="5">
    <source>
        <dbReference type="ARBA" id="ARBA00011271"/>
    </source>
</evidence>
<comment type="subunit">
    <text evidence="5 10">Heterodimer of LeuC and LeuD.</text>
</comment>
<dbReference type="Gene3D" id="3.20.19.10">
    <property type="entry name" value="Aconitase, domain 4"/>
    <property type="match status" value="1"/>
</dbReference>
<dbReference type="SUPFAM" id="SSF52016">
    <property type="entry name" value="LeuD/IlvD-like"/>
    <property type="match status" value="1"/>
</dbReference>
<evidence type="ECO:0000313" key="12">
    <source>
        <dbReference type="EMBL" id="OGG53007.1"/>
    </source>
</evidence>
<dbReference type="CDD" id="cd01577">
    <property type="entry name" value="IPMI_Swivel"/>
    <property type="match status" value="1"/>
</dbReference>
<evidence type="ECO:0000256" key="3">
    <source>
        <dbReference type="ARBA" id="ARBA00004729"/>
    </source>
</evidence>
<dbReference type="InterPro" id="IPR000573">
    <property type="entry name" value="AconitaseA/IPMdHydase_ssu_swvl"/>
</dbReference>
<evidence type="ECO:0000256" key="1">
    <source>
        <dbReference type="ARBA" id="ARBA00000491"/>
    </source>
</evidence>
<protein>
    <recommendedName>
        <fullName evidence="10">3-isopropylmalate dehydratase small subunit</fullName>
        <ecNumber evidence="10">4.2.1.33</ecNumber>
    </recommendedName>
    <alternativeName>
        <fullName evidence="10">Alpha-IPM isomerase</fullName>
        <shortName evidence="10">IPMI</shortName>
    </alternativeName>
    <alternativeName>
        <fullName evidence="10">Isopropylmalate isomerase</fullName>
    </alternativeName>
</protein>
<dbReference type="Pfam" id="PF00694">
    <property type="entry name" value="Aconitase_C"/>
    <property type="match status" value="1"/>
</dbReference>
<name>A0A1F6CV66_9BACT</name>
<accession>A0A1F6CV66</accession>
<dbReference type="PANTHER" id="PTHR43345:SF5">
    <property type="entry name" value="3-ISOPROPYLMALATE DEHYDRATASE SMALL SUBUNIT"/>
    <property type="match status" value="1"/>
</dbReference>
<dbReference type="EC" id="4.2.1.33" evidence="10"/>
<organism evidence="12 13">
    <name type="scientific">Candidatus Kaiserbacteria bacterium RIFCSPHIGHO2_01_FULL_53_29</name>
    <dbReference type="NCBI Taxonomy" id="1798480"/>
    <lineage>
        <taxon>Bacteria</taxon>
        <taxon>Candidatus Kaiseribacteriota</taxon>
    </lineage>
</organism>
<sequence length="197" mass="22267">MALPKFKNFSSRLAPLKLDNVDTDQIIPARYLKATDKKGFGEHLFQDLRFEDDGVTPKPDFSLNRPQYKGAGILLAHENFGCGSSREHAPWALLGYGFKAVIATSFADIFRNNSGKNGLLLIELPWQDVDQMHSDVIENPEREASINLEADMIIWKDQPYTFPNNPFTKRMLLGGLDDIGYSLSFADDISKYEKNHV</sequence>
<evidence type="ECO:0000256" key="7">
    <source>
        <dbReference type="ARBA" id="ARBA00022605"/>
    </source>
</evidence>
<evidence type="ECO:0000259" key="11">
    <source>
        <dbReference type="Pfam" id="PF00694"/>
    </source>
</evidence>
<feature type="domain" description="Aconitase A/isopropylmalate dehydratase small subunit swivel" evidence="11">
    <location>
        <begin position="6"/>
        <end position="125"/>
    </location>
</feature>
<dbReference type="FunFam" id="3.20.19.10:FF:000003">
    <property type="entry name" value="3-isopropylmalate dehydratase small subunit"/>
    <property type="match status" value="1"/>
</dbReference>
<dbReference type="GO" id="GO:0009098">
    <property type="term" value="P:L-leucine biosynthetic process"/>
    <property type="evidence" value="ECO:0007669"/>
    <property type="project" value="UniProtKB-UniRule"/>
</dbReference>